<evidence type="ECO:0000256" key="2">
    <source>
        <dbReference type="SAM" id="SignalP"/>
    </source>
</evidence>
<dbReference type="OrthoDB" id="383193at2759"/>
<dbReference type="AlphaFoldDB" id="A0A1J1HA50"/>
<evidence type="ECO:0000313" key="4">
    <source>
        <dbReference type="Proteomes" id="UP000220158"/>
    </source>
</evidence>
<gene>
    <name evidence="3" type="ORF">PRELSG_1402900</name>
</gene>
<dbReference type="VEuPathDB" id="PlasmoDB:PRELSG_1402900"/>
<dbReference type="GeneID" id="39738459"/>
<keyword evidence="4" id="KW-1185">Reference proteome</keyword>
<dbReference type="RefSeq" id="XP_028534820.1">
    <property type="nucleotide sequence ID" value="XM_028679070.1"/>
</dbReference>
<feature type="region of interest" description="Disordered" evidence="1">
    <location>
        <begin position="290"/>
        <end position="313"/>
    </location>
</feature>
<evidence type="ECO:0000313" key="3">
    <source>
        <dbReference type="EMBL" id="CRH02299.1"/>
    </source>
</evidence>
<protein>
    <recommendedName>
        <fullName evidence="5">Protein AMR3</fullName>
    </recommendedName>
</protein>
<evidence type="ECO:0000256" key="1">
    <source>
        <dbReference type="SAM" id="MobiDB-lite"/>
    </source>
</evidence>
<feature type="signal peptide" evidence="2">
    <location>
        <begin position="1"/>
        <end position="21"/>
    </location>
</feature>
<dbReference type="KEGG" id="prel:PRELSG_1402900"/>
<feature type="chain" id="PRO_5012520574" description="Protein AMR3" evidence="2">
    <location>
        <begin position="22"/>
        <end position="430"/>
    </location>
</feature>
<feature type="compositionally biased region" description="Polar residues" evidence="1">
    <location>
        <begin position="298"/>
        <end position="307"/>
    </location>
</feature>
<keyword evidence="2" id="KW-0732">Signal</keyword>
<reference evidence="3 4" key="1">
    <citation type="submission" date="2015-04" db="EMBL/GenBank/DDBJ databases">
        <authorList>
            <consortium name="Pathogen Informatics"/>
        </authorList>
    </citation>
    <scope>NUCLEOTIDE SEQUENCE [LARGE SCALE GENOMIC DNA]</scope>
    <source>
        <strain evidence="3 4">SGS1</strain>
    </source>
</reference>
<accession>A0A1J1HA50</accession>
<dbReference type="OMA" id="INFKCKN"/>
<evidence type="ECO:0008006" key="5">
    <source>
        <dbReference type="Google" id="ProtNLM"/>
    </source>
</evidence>
<dbReference type="EMBL" id="LN835309">
    <property type="protein sequence ID" value="CRH02299.1"/>
    <property type="molecule type" value="Genomic_DNA"/>
</dbReference>
<proteinExistence type="predicted"/>
<sequence>MKFNFILIELILIFLIKILKNYETSYFLVKCNKDYLKRSFNVKRNIKILNFLNLYNSRKLFKLYMTKKFKYKYKNTLEKRKRKGHIRNQINQKLKKKHSAYIVITEKLCKLDPDQKYFKYDKNILKEFENIKDIYKNKKLGRKFNQYNYWYSSNKKEAKVNYSRHVNFAITKNNFNFKNVFSYFHILEIVHEKFKNNPFYINGLQSFINKYYDPVTQKRIKFYDKFKEQLEIKKKNGDINKKKETQENSYEIDKKNETKKDLGKINTTNVTQKIDDEINKKNDDTLDILGETEKNENDQVNGTNQSQNDDEKLKKEEVIDSKKFFEMIKKNLDELTYSNEVSDDSSFKLFGSSSSCILKKNAPLAYDIKNPFMKSKLSSKRRRFKERKLFDIINFKCKNRKERLMLNAVRKLAKRKLQNEKYVLDSLEVT</sequence>
<name>A0A1J1HA50_PLARL</name>
<organism evidence="3 4">
    <name type="scientific">Plasmodium relictum</name>
    <dbReference type="NCBI Taxonomy" id="85471"/>
    <lineage>
        <taxon>Eukaryota</taxon>
        <taxon>Sar</taxon>
        <taxon>Alveolata</taxon>
        <taxon>Apicomplexa</taxon>
        <taxon>Aconoidasida</taxon>
        <taxon>Haemosporida</taxon>
        <taxon>Plasmodiidae</taxon>
        <taxon>Plasmodium</taxon>
        <taxon>Plasmodium (Haemamoeba)</taxon>
    </lineage>
</organism>
<dbReference type="Proteomes" id="UP000220158">
    <property type="component" value="Chromosome 14"/>
</dbReference>